<dbReference type="SUPFAM" id="SSF52540">
    <property type="entry name" value="P-loop containing nucleoside triphosphate hydrolases"/>
    <property type="match status" value="1"/>
</dbReference>
<gene>
    <name evidence="1" type="ORF">HQ497_08180</name>
</gene>
<evidence type="ECO:0000313" key="2">
    <source>
        <dbReference type="Proteomes" id="UP000754644"/>
    </source>
</evidence>
<dbReference type="Proteomes" id="UP000754644">
    <property type="component" value="Unassembled WGS sequence"/>
</dbReference>
<dbReference type="InterPro" id="IPR027417">
    <property type="entry name" value="P-loop_NTPase"/>
</dbReference>
<comment type="caution">
    <text evidence="1">The sequence shown here is derived from an EMBL/GenBank/DDBJ whole genome shotgun (WGS) entry which is preliminary data.</text>
</comment>
<dbReference type="PANTHER" id="PTHR36978:SF4">
    <property type="entry name" value="P-LOOP CONTAINING NUCLEOSIDE TRIPHOSPHATE HYDROLASE PROTEIN"/>
    <property type="match status" value="1"/>
</dbReference>
<dbReference type="Pfam" id="PF17784">
    <property type="entry name" value="Sulfotransfer_4"/>
    <property type="match status" value="1"/>
</dbReference>
<proteinExistence type="predicted"/>
<organism evidence="1 2">
    <name type="scientific">SAR86 cluster bacterium</name>
    <dbReference type="NCBI Taxonomy" id="2030880"/>
    <lineage>
        <taxon>Bacteria</taxon>
        <taxon>Pseudomonadati</taxon>
        <taxon>Pseudomonadota</taxon>
        <taxon>Gammaproteobacteria</taxon>
        <taxon>SAR86 cluster</taxon>
    </lineage>
</organism>
<dbReference type="InterPro" id="IPR040632">
    <property type="entry name" value="Sulfotransfer_4"/>
</dbReference>
<dbReference type="EMBL" id="JABMOJ010000304">
    <property type="protein sequence ID" value="NQV65329.1"/>
    <property type="molecule type" value="Genomic_DNA"/>
</dbReference>
<accession>A0A972VW22</accession>
<protein>
    <submittedName>
        <fullName evidence="1">Sulfotransferase family protein</fullName>
    </submittedName>
</protein>
<evidence type="ECO:0000313" key="1">
    <source>
        <dbReference type="EMBL" id="NQV65329.1"/>
    </source>
</evidence>
<sequence length="147" mass="16799">FEGYQACVDWPSCAFYEELLTHYPQAKVILSLRDPDKWFDSASETIFKGLDSSFGPSNLQGQMARKLIVENTFGGRHMDREHAKAVFTAHNDAVKRTVPANRLLVFEASMGWQPLCDFLEVPVPAQDYPRTNSTDEFKQRMQAHKKT</sequence>
<dbReference type="Gene3D" id="3.40.50.300">
    <property type="entry name" value="P-loop containing nucleotide triphosphate hydrolases"/>
    <property type="match status" value="1"/>
</dbReference>
<dbReference type="AlphaFoldDB" id="A0A972VW22"/>
<feature type="non-terminal residue" evidence="1">
    <location>
        <position position="1"/>
    </location>
</feature>
<reference evidence="1" key="1">
    <citation type="submission" date="2020-05" db="EMBL/GenBank/DDBJ databases">
        <title>Sulfur intermediates as new biogeochemical hubs in an aquatic model microbial ecosystem.</title>
        <authorList>
            <person name="Vigneron A."/>
        </authorList>
    </citation>
    <scope>NUCLEOTIDE SEQUENCE</scope>
    <source>
        <strain evidence="1">Bin.250</strain>
    </source>
</reference>
<dbReference type="PANTHER" id="PTHR36978">
    <property type="entry name" value="P-LOOP CONTAINING NUCLEOTIDE TRIPHOSPHATE HYDROLASE"/>
    <property type="match status" value="1"/>
</dbReference>
<name>A0A972VW22_9GAMM</name>